<protein>
    <submittedName>
        <fullName evidence="1">Uncharacterized protein</fullName>
    </submittedName>
</protein>
<organism evidence="1 2">
    <name type="scientific">Vitis vinifera</name>
    <name type="common">Grape</name>
    <dbReference type="NCBI Taxonomy" id="29760"/>
    <lineage>
        <taxon>Eukaryota</taxon>
        <taxon>Viridiplantae</taxon>
        <taxon>Streptophyta</taxon>
        <taxon>Embryophyta</taxon>
        <taxon>Tracheophyta</taxon>
        <taxon>Spermatophyta</taxon>
        <taxon>Magnoliopsida</taxon>
        <taxon>eudicotyledons</taxon>
        <taxon>Gunneridae</taxon>
        <taxon>Pentapetalae</taxon>
        <taxon>rosids</taxon>
        <taxon>Vitales</taxon>
        <taxon>Vitaceae</taxon>
        <taxon>Viteae</taxon>
        <taxon>Vitis</taxon>
    </lineage>
</organism>
<sequence>MGATLLTDNSKDGVYEWLTVHEKSKPLLAFASIKASTSDWHHRPDHPFAKVLSPLVSS</sequence>
<dbReference type="Proteomes" id="UP000288805">
    <property type="component" value="Unassembled WGS sequence"/>
</dbReference>
<name>A0A438I8U3_VITVI</name>
<gene>
    <name evidence="1" type="ORF">CK203_031392</name>
</gene>
<dbReference type="AlphaFoldDB" id="A0A438I8U3"/>
<comment type="caution">
    <text evidence="1">The sequence shown here is derived from an EMBL/GenBank/DDBJ whole genome shotgun (WGS) entry which is preliminary data.</text>
</comment>
<reference evidence="1 2" key="1">
    <citation type="journal article" date="2018" name="PLoS Genet.">
        <title>Population sequencing reveals clonal diversity and ancestral inbreeding in the grapevine cultivar Chardonnay.</title>
        <authorList>
            <person name="Roach M.J."/>
            <person name="Johnson D.L."/>
            <person name="Bohlmann J."/>
            <person name="van Vuuren H.J."/>
            <person name="Jones S.J."/>
            <person name="Pretorius I.S."/>
            <person name="Schmidt S.A."/>
            <person name="Borneman A.R."/>
        </authorList>
    </citation>
    <scope>NUCLEOTIDE SEQUENCE [LARGE SCALE GENOMIC DNA]</scope>
    <source>
        <strain evidence="2">cv. Chardonnay</strain>
        <tissue evidence="1">Leaf</tissue>
    </source>
</reference>
<evidence type="ECO:0000313" key="1">
    <source>
        <dbReference type="EMBL" id="RVW93077.1"/>
    </source>
</evidence>
<proteinExistence type="predicted"/>
<evidence type="ECO:0000313" key="2">
    <source>
        <dbReference type="Proteomes" id="UP000288805"/>
    </source>
</evidence>
<dbReference type="EMBL" id="QGNW01000131">
    <property type="protein sequence ID" value="RVW93077.1"/>
    <property type="molecule type" value="Genomic_DNA"/>
</dbReference>
<accession>A0A438I8U3</accession>